<dbReference type="Gene3D" id="3.30.40.10">
    <property type="entry name" value="Zinc/RING finger domain, C3HC4 (zinc finger)"/>
    <property type="match status" value="1"/>
</dbReference>
<feature type="compositionally biased region" description="Polar residues" evidence="5">
    <location>
        <begin position="155"/>
        <end position="175"/>
    </location>
</feature>
<gene>
    <name evidence="7" type="ORF">LBRM2904_17.0490</name>
</gene>
<dbReference type="KEGG" id="lbz:LBRM_17_0270"/>
<evidence type="ECO:0000256" key="5">
    <source>
        <dbReference type="SAM" id="MobiDB-lite"/>
    </source>
</evidence>
<keyword evidence="2 4" id="KW-0863">Zinc-finger</keyword>
<dbReference type="AlphaFoldDB" id="A0A3P3Z2R1"/>
<dbReference type="InterPro" id="IPR001841">
    <property type="entry name" value="Znf_RING"/>
</dbReference>
<feature type="region of interest" description="Disordered" evidence="5">
    <location>
        <begin position="235"/>
        <end position="265"/>
    </location>
</feature>
<evidence type="ECO:0000256" key="1">
    <source>
        <dbReference type="ARBA" id="ARBA00022723"/>
    </source>
</evidence>
<name>A0A3P3Z2R1_LEIBR</name>
<dbReference type="InterPro" id="IPR017907">
    <property type="entry name" value="Znf_RING_CS"/>
</dbReference>
<dbReference type="PANTHER" id="PTHR14134:SF4">
    <property type="entry name" value="PROTEIN NCA1"/>
    <property type="match status" value="1"/>
</dbReference>
<feature type="compositionally biased region" description="Low complexity" evidence="5">
    <location>
        <begin position="254"/>
        <end position="265"/>
    </location>
</feature>
<dbReference type="SMART" id="SM00184">
    <property type="entry name" value="RING"/>
    <property type="match status" value="1"/>
</dbReference>
<evidence type="ECO:0000259" key="6">
    <source>
        <dbReference type="PROSITE" id="PS50089"/>
    </source>
</evidence>
<sequence length="712" mass="75496">MTDATPLLQATHANCVCPVCLDVFKEPVCFPCGHILCRACALRCIAARPRCPLCNHAVPNPRHCVPLPQLSLFCILAREVGLRASGHQRRSSVQNAEKWFSNSGHASSLKRQRGAAGDYALEETQEDHHTPRSPRGSRSPPPEQRPFFTLHAPQASHSGSNVGAATEDATTNPAKQANLPELLCDAVDETQRLHGESPSTSPPMVGEDGALLGEAPHPSTIAQVTTSLPSAGAHCAEGGGVLGRRHNQPPTSPSPSALSSSPAPFSTPLQLLRTHLAEFSGQLDSTPRLSSLPPIASTVVEVASATVVGSAVECSGQASWRALPAEDISDLKSTSTWNLWRRGQGVIHCTLTPPAARLLARQARVAARPGEIQMEATSSTAPSRFGASTDTVGSFLHRSGCCALCSLDVVQRTAVRQRLQRLLRSPTAHCDPAELAAQTEESLSRLLGPLWGVCCAVQGRSNNSARTRVPPSGEEYATTELDAAQGEHRCCGRDVVTAHHTAGVAHHNCLAWAGLLDFFTDTSREDLSGAAAAGVNLVPGTTASLHMTVPLEDPLEVLASHTSGRVARWQLLAATLWHMQRREMGAEGKPPQYVKTPGGGSTEGPLMTPHCALCEGDTSLVASNSRSLTFGAGLRTCEGSCGQQFHYPCALLAGASACLVFGLDDEHNVLAASASGCVRDRSANEKCRGRGPSVEVWCGSCHERHKTRCRRM</sequence>
<feature type="region of interest" description="Disordered" evidence="5">
    <location>
        <begin position="122"/>
        <end position="179"/>
    </location>
</feature>
<evidence type="ECO:0000313" key="8">
    <source>
        <dbReference type="Proteomes" id="UP000319462"/>
    </source>
</evidence>
<evidence type="ECO:0000256" key="2">
    <source>
        <dbReference type="ARBA" id="ARBA00022771"/>
    </source>
</evidence>
<keyword evidence="3" id="KW-0862">Zinc</keyword>
<dbReference type="PANTHER" id="PTHR14134">
    <property type="entry name" value="E3 UBIQUITIN-PROTEIN LIGASE RAD18"/>
    <property type="match status" value="1"/>
</dbReference>
<dbReference type="GO" id="GO:0006301">
    <property type="term" value="P:DNA damage tolerance"/>
    <property type="evidence" value="ECO:0007669"/>
    <property type="project" value="InterPro"/>
</dbReference>
<dbReference type="GO" id="GO:0006513">
    <property type="term" value="P:protein monoubiquitination"/>
    <property type="evidence" value="ECO:0007669"/>
    <property type="project" value="InterPro"/>
</dbReference>
<protein>
    <submittedName>
        <fullName evidence="7">Zinc_finger</fullName>
    </submittedName>
</protein>
<dbReference type="CDD" id="cd16449">
    <property type="entry name" value="RING-HC"/>
    <property type="match status" value="1"/>
</dbReference>
<feature type="domain" description="RING-type" evidence="6">
    <location>
        <begin position="17"/>
        <end position="55"/>
    </location>
</feature>
<dbReference type="EMBL" id="LS997616">
    <property type="protein sequence ID" value="SYZ64509.1"/>
    <property type="molecule type" value="Genomic_DNA"/>
</dbReference>
<reference evidence="7 8" key="1">
    <citation type="submission" date="2018-09" db="EMBL/GenBank/DDBJ databases">
        <authorList>
            <person name="Peiro R."/>
            <person name="Begona"/>
            <person name="Cbmso G."/>
            <person name="Lopez M."/>
            <person name="Gonzalez S."/>
        </authorList>
    </citation>
    <scope>NUCLEOTIDE SEQUENCE [LARGE SCALE GENOMIC DNA]</scope>
</reference>
<dbReference type="GO" id="GO:0061630">
    <property type="term" value="F:ubiquitin protein ligase activity"/>
    <property type="evidence" value="ECO:0007669"/>
    <property type="project" value="InterPro"/>
</dbReference>
<keyword evidence="1" id="KW-0479">Metal-binding</keyword>
<dbReference type="VEuPathDB" id="TriTrypDB:LbrM.17.0270"/>
<dbReference type="Pfam" id="PF13923">
    <property type="entry name" value="zf-C3HC4_2"/>
    <property type="match status" value="1"/>
</dbReference>
<dbReference type="InterPro" id="IPR039577">
    <property type="entry name" value="Rad18"/>
</dbReference>
<accession>A0A3P3Z2R1</accession>
<dbReference type="InterPro" id="IPR013083">
    <property type="entry name" value="Znf_RING/FYVE/PHD"/>
</dbReference>
<evidence type="ECO:0000256" key="3">
    <source>
        <dbReference type="ARBA" id="ARBA00022833"/>
    </source>
</evidence>
<dbReference type="RefSeq" id="XP_001563795.1">
    <property type="nucleotide sequence ID" value="XM_001563745.1"/>
</dbReference>
<organism evidence="7 8">
    <name type="scientific">Leishmania braziliensis MHOM/BR/75/M2904</name>
    <dbReference type="NCBI Taxonomy" id="420245"/>
    <lineage>
        <taxon>Eukaryota</taxon>
        <taxon>Discoba</taxon>
        <taxon>Euglenozoa</taxon>
        <taxon>Kinetoplastea</taxon>
        <taxon>Metakinetoplastina</taxon>
        <taxon>Trypanosomatida</taxon>
        <taxon>Trypanosomatidae</taxon>
        <taxon>Leishmaniinae</taxon>
        <taxon>Leishmania</taxon>
        <taxon>Leishmania braziliensis species complex</taxon>
    </lineage>
</organism>
<dbReference type="SUPFAM" id="SSF57850">
    <property type="entry name" value="RING/U-box"/>
    <property type="match status" value="1"/>
</dbReference>
<proteinExistence type="predicted"/>
<dbReference type="PROSITE" id="PS00518">
    <property type="entry name" value="ZF_RING_1"/>
    <property type="match status" value="1"/>
</dbReference>
<dbReference type="Proteomes" id="UP000319462">
    <property type="component" value="Chromosome 17"/>
</dbReference>
<dbReference type="GO" id="GO:0008270">
    <property type="term" value="F:zinc ion binding"/>
    <property type="evidence" value="ECO:0007669"/>
    <property type="project" value="UniProtKB-KW"/>
</dbReference>
<dbReference type="PROSITE" id="PS50089">
    <property type="entry name" value="ZF_RING_2"/>
    <property type="match status" value="1"/>
</dbReference>
<evidence type="ECO:0000256" key="4">
    <source>
        <dbReference type="PROSITE-ProRule" id="PRU00175"/>
    </source>
</evidence>
<dbReference type="GO" id="GO:0003697">
    <property type="term" value="F:single-stranded DNA binding"/>
    <property type="evidence" value="ECO:0007669"/>
    <property type="project" value="InterPro"/>
</dbReference>
<evidence type="ECO:0000313" key="7">
    <source>
        <dbReference type="EMBL" id="SYZ64509.1"/>
    </source>
</evidence>